<accession>A0ABT2DN00</accession>
<keyword evidence="3" id="KW-1185">Reference proteome</keyword>
<dbReference type="Proteomes" id="UP001525021">
    <property type="component" value="Unassembled WGS sequence"/>
</dbReference>
<comment type="caution">
    <text evidence="2">The sequence shown here is derived from an EMBL/GenBank/DDBJ whole genome shotgun (WGS) entry which is preliminary data.</text>
</comment>
<organism evidence="2 3">
    <name type="scientific">Lysinibacillus pinottii</name>
    <dbReference type="NCBI Taxonomy" id="2973932"/>
    <lineage>
        <taxon>Bacteria</taxon>
        <taxon>Bacillati</taxon>
        <taxon>Bacillota</taxon>
        <taxon>Bacilli</taxon>
        <taxon>Bacillales</taxon>
        <taxon>Bacillaceae</taxon>
        <taxon>Lysinibacillus</taxon>
    </lineage>
</organism>
<evidence type="ECO:0000313" key="3">
    <source>
        <dbReference type="Proteomes" id="UP001525021"/>
    </source>
</evidence>
<dbReference type="EMBL" id="JANTOO010000010">
    <property type="protein sequence ID" value="MCS1396257.1"/>
    <property type="molecule type" value="Genomic_DNA"/>
</dbReference>
<protein>
    <submittedName>
        <fullName evidence="2">Uncharacterized protein</fullName>
    </submittedName>
</protein>
<proteinExistence type="predicted"/>
<gene>
    <name evidence="2" type="ORF">NXZ79_09445</name>
</gene>
<keyword evidence="1" id="KW-0472">Membrane</keyword>
<evidence type="ECO:0000256" key="1">
    <source>
        <dbReference type="SAM" id="Phobius"/>
    </source>
</evidence>
<sequence length="109" mass="11916">MKKHTPAAAIGVLYFVPGIGQALVIGTGIFTVGLATYKVGTWIGDCINSFIEKETADEYISKNRKGSIRSEFPGEYYGKTLNEIEKDANNGNAAAKKAKKLLNDNRFKK</sequence>
<name>A0ABT2DN00_9BACI</name>
<keyword evidence="1" id="KW-1133">Transmembrane helix</keyword>
<dbReference type="RefSeq" id="WP_012294441.1">
    <property type="nucleotide sequence ID" value="NZ_JANTOO010000010.1"/>
</dbReference>
<reference evidence="2 3" key="1">
    <citation type="submission" date="2022-08" db="EMBL/GenBank/DDBJ databases">
        <title>Lysinibacillus sequencing.</title>
        <authorList>
            <person name="Dunlap C."/>
        </authorList>
    </citation>
    <scope>NUCLEOTIDE SEQUENCE [LARGE SCALE GENOMIC DNA]</scope>
    <source>
        <strain evidence="2 3">PB211</strain>
    </source>
</reference>
<feature type="transmembrane region" description="Helical" evidence="1">
    <location>
        <begin position="12"/>
        <end position="37"/>
    </location>
</feature>
<evidence type="ECO:0000313" key="2">
    <source>
        <dbReference type="EMBL" id="MCS1396257.1"/>
    </source>
</evidence>
<keyword evidence="1" id="KW-0812">Transmembrane</keyword>